<dbReference type="EMBL" id="LSRX01000701">
    <property type="protein sequence ID" value="OLP90632.1"/>
    <property type="molecule type" value="Genomic_DNA"/>
</dbReference>
<reference evidence="4 5" key="1">
    <citation type="submission" date="2016-02" db="EMBL/GenBank/DDBJ databases">
        <title>Genome analysis of coral dinoflagellate symbionts highlights evolutionary adaptations to a symbiotic lifestyle.</title>
        <authorList>
            <person name="Aranda M."/>
            <person name="Li Y."/>
            <person name="Liew Y.J."/>
            <person name="Baumgarten S."/>
            <person name="Simakov O."/>
            <person name="Wilson M."/>
            <person name="Piel J."/>
            <person name="Ashoor H."/>
            <person name="Bougouffa S."/>
            <person name="Bajic V.B."/>
            <person name="Ryu T."/>
            <person name="Ravasi T."/>
            <person name="Bayer T."/>
            <person name="Micklem G."/>
            <person name="Kim H."/>
            <person name="Bhak J."/>
            <person name="Lajeunesse T.C."/>
            <person name="Voolstra C.R."/>
        </authorList>
    </citation>
    <scope>NUCLEOTIDE SEQUENCE [LARGE SCALE GENOMIC DNA]</scope>
    <source>
        <strain evidence="4 5">CCMP2467</strain>
    </source>
</reference>
<dbReference type="Proteomes" id="UP000186817">
    <property type="component" value="Unassembled WGS sequence"/>
</dbReference>
<name>A0A1Q9D644_SYMMI</name>
<feature type="region of interest" description="Disordered" evidence="2">
    <location>
        <begin position="36"/>
        <end position="166"/>
    </location>
</feature>
<protein>
    <recommendedName>
        <fullName evidence="3">Aspartyl/asparaginy/proline hydroxylase domain-containing protein</fullName>
    </recommendedName>
</protein>
<feature type="compositionally biased region" description="Low complexity" evidence="2">
    <location>
        <begin position="184"/>
        <end position="193"/>
    </location>
</feature>
<evidence type="ECO:0000256" key="1">
    <source>
        <dbReference type="ARBA" id="ARBA00007730"/>
    </source>
</evidence>
<dbReference type="InterPro" id="IPR027443">
    <property type="entry name" value="IPNS-like_sf"/>
</dbReference>
<feature type="region of interest" description="Disordered" evidence="2">
    <location>
        <begin position="855"/>
        <end position="916"/>
    </location>
</feature>
<comment type="similarity">
    <text evidence="1">Belongs to the aspartyl/asparaginyl beta-hydroxylase family.</text>
</comment>
<dbReference type="AlphaFoldDB" id="A0A1Q9D644"/>
<sequence>MAPVDGELERRPDREVRLQKLLTSAGYGGGAQLVEGSAQLLEPKTAEVTPSHGETELPKTKASPRRQPRQFSARPPRPESASRKSAVCADEAPQAGEEVDAADLVDEPPEAPPELSRTQDLLESPCVPSVPSVEQPEEEASCLYDSDDELPCAPPEEAAMQEKQDLLPVEQSLELLEASLLSAGSSSLSLSDSIGRRPNMSKAPAEGDEDLSPALAPGESAAHEDQELSAFLAASLASEGMASSLPEAPEEDCGCARLEPRDAAEVEGQKEVANLPESLPAKKETSKIVSAGCDNPASSVDWPWLGKELASWSRGPAPDSPMRWMTLCVAANWIARTPQVWEGCIIGIASAVLHSSFCAEPGPDRSYLFRHAIEGVSLEGWAGLVLETDWPFFSLIESHARLMKAGSWTGQERLFTNQELPACGDRGEDRPGHEQTVFRAATQMAEKGHFLLDGPEVVDGLNEACGQPLPHDFSSATACLLKAAVSPSVARSALVSAAEDAVMGCLAGKALLPALLQTPWPLATLLKMLQQKSAVAQSQPAAENRGLTWMPTDAPGDFATVWEQKTDVHYPWVQFVARALGPEQLVLPLPWPPNTSFQALKNEALMLLERFAVTNYPGPSNDRETWKTLCLVCKDGSQDPTTENATKFAPTEALREAPELQKFVALFGKTGRVRLSLLLPGGMIAACQWIERSGWHPDDGVLENGRLILHVPIMTSRGALTRVGHLLLHVPEGVIHWCDYSLPHSVFNADDEVRVHLIIDVVARDNEDFLRNFLDPMEPSLREALLDNALPGLPTDPEVSPYSAGPAGTAFARPLARQMSKTFALLVGQELPLLERSIWRQVAAAYLDQVAKQQPPRAASRGPGSAVTFEPPLAVVGGGVPRKATTTRRPGSAGRAKALPAKALASGAAADRSRERASTRKECNCRFCPSCRRRLHQDNMRQAIARPSLPKTGHQSEHTLLACRRSLETISVESSQEPSIPSSNAHVRDGRDAARRPTPAAQPQRPRSSSANRTPVVRVTASSSTERLRGHTKCSQARAESGGWRLRS</sequence>
<feature type="compositionally biased region" description="Basic and acidic residues" evidence="2">
    <location>
        <begin position="986"/>
        <end position="995"/>
    </location>
</feature>
<dbReference type="OrthoDB" id="428489at2759"/>
<dbReference type="Gene3D" id="2.60.120.330">
    <property type="entry name" value="B-lactam Antibiotic, Isopenicillin N Synthase, Chain"/>
    <property type="match status" value="1"/>
</dbReference>
<feature type="region of interest" description="Disordered" evidence="2">
    <location>
        <begin position="970"/>
        <end position="1048"/>
    </location>
</feature>
<feature type="compositionally biased region" description="Polar residues" evidence="2">
    <location>
        <begin position="970"/>
        <end position="985"/>
    </location>
</feature>
<keyword evidence="5" id="KW-1185">Reference proteome</keyword>
<dbReference type="Pfam" id="PF05118">
    <property type="entry name" value="Asp_Arg_Hydrox"/>
    <property type="match status" value="1"/>
</dbReference>
<feature type="compositionally biased region" description="Low complexity" evidence="2">
    <location>
        <begin position="123"/>
        <end position="134"/>
    </location>
</feature>
<feature type="compositionally biased region" description="Low complexity" evidence="2">
    <location>
        <begin position="996"/>
        <end position="1007"/>
    </location>
</feature>
<feature type="compositionally biased region" description="Low complexity" evidence="2">
    <location>
        <begin position="892"/>
        <end position="910"/>
    </location>
</feature>
<evidence type="ECO:0000259" key="3">
    <source>
        <dbReference type="Pfam" id="PF05118"/>
    </source>
</evidence>
<feature type="domain" description="Aspartyl/asparaginy/proline hydroxylase" evidence="3">
    <location>
        <begin position="596"/>
        <end position="762"/>
    </location>
</feature>
<feature type="region of interest" description="Disordered" evidence="2">
    <location>
        <begin position="184"/>
        <end position="225"/>
    </location>
</feature>
<organism evidence="4 5">
    <name type="scientific">Symbiodinium microadriaticum</name>
    <name type="common">Dinoflagellate</name>
    <name type="synonym">Zooxanthella microadriatica</name>
    <dbReference type="NCBI Taxonomy" id="2951"/>
    <lineage>
        <taxon>Eukaryota</taxon>
        <taxon>Sar</taxon>
        <taxon>Alveolata</taxon>
        <taxon>Dinophyceae</taxon>
        <taxon>Suessiales</taxon>
        <taxon>Symbiodiniaceae</taxon>
        <taxon>Symbiodinium</taxon>
    </lineage>
</organism>
<accession>A0A1Q9D644</accession>
<feature type="compositionally biased region" description="Acidic residues" evidence="2">
    <location>
        <begin position="135"/>
        <end position="150"/>
    </location>
</feature>
<dbReference type="InterPro" id="IPR007803">
    <property type="entry name" value="Asp/Arg/Pro-Hydrxlase"/>
</dbReference>
<evidence type="ECO:0000313" key="4">
    <source>
        <dbReference type="EMBL" id="OLP90632.1"/>
    </source>
</evidence>
<proteinExistence type="inferred from homology"/>
<feature type="compositionally biased region" description="Acidic residues" evidence="2">
    <location>
        <begin position="97"/>
        <end position="109"/>
    </location>
</feature>
<comment type="caution">
    <text evidence="4">The sequence shown here is derived from an EMBL/GenBank/DDBJ whole genome shotgun (WGS) entry which is preliminary data.</text>
</comment>
<evidence type="ECO:0000313" key="5">
    <source>
        <dbReference type="Proteomes" id="UP000186817"/>
    </source>
</evidence>
<gene>
    <name evidence="4" type="ORF">AK812_SmicGene27770</name>
</gene>
<dbReference type="SUPFAM" id="SSF51197">
    <property type="entry name" value="Clavaminate synthase-like"/>
    <property type="match status" value="1"/>
</dbReference>
<evidence type="ECO:0000256" key="2">
    <source>
        <dbReference type="SAM" id="MobiDB-lite"/>
    </source>
</evidence>